<protein>
    <submittedName>
        <fullName evidence="2">Uncharacterized protein</fullName>
    </submittedName>
</protein>
<proteinExistence type="predicted"/>
<keyword evidence="3" id="KW-1185">Reference proteome</keyword>
<sequence>MRNLQLQIHAERLLQIHVERLLQIHVERLLQIHAERLLQIHAERLLQIHVERLLQIHVERLLQIHAERLLQIHAERLLQIHAERLLQIHAEPAAAASASRDSSSIPLIPPPALGLRRGGCGGSGWVEDQEESAEKLARVFFGVFQQTSPAQTDHSSPPGDRREAKPCSLSVSN</sequence>
<feature type="region of interest" description="Disordered" evidence="1">
    <location>
        <begin position="147"/>
        <end position="173"/>
    </location>
</feature>
<dbReference type="AlphaFoldDB" id="A0AAV2L9J6"/>
<evidence type="ECO:0000313" key="2">
    <source>
        <dbReference type="EMBL" id="CAL1598619.1"/>
    </source>
</evidence>
<name>A0AAV2L9J6_KNICA</name>
<dbReference type="EMBL" id="OZ035844">
    <property type="protein sequence ID" value="CAL1598619.1"/>
    <property type="molecule type" value="Genomic_DNA"/>
</dbReference>
<accession>A0AAV2L9J6</accession>
<dbReference type="Proteomes" id="UP001497482">
    <property type="component" value="Chromosome 22"/>
</dbReference>
<organism evidence="2 3">
    <name type="scientific">Knipowitschia caucasica</name>
    <name type="common">Caucasian dwarf goby</name>
    <name type="synonym">Pomatoschistus caucasicus</name>
    <dbReference type="NCBI Taxonomy" id="637954"/>
    <lineage>
        <taxon>Eukaryota</taxon>
        <taxon>Metazoa</taxon>
        <taxon>Chordata</taxon>
        <taxon>Craniata</taxon>
        <taxon>Vertebrata</taxon>
        <taxon>Euteleostomi</taxon>
        <taxon>Actinopterygii</taxon>
        <taxon>Neopterygii</taxon>
        <taxon>Teleostei</taxon>
        <taxon>Neoteleostei</taxon>
        <taxon>Acanthomorphata</taxon>
        <taxon>Gobiaria</taxon>
        <taxon>Gobiiformes</taxon>
        <taxon>Gobioidei</taxon>
        <taxon>Gobiidae</taxon>
        <taxon>Gobiinae</taxon>
        <taxon>Knipowitschia</taxon>
    </lineage>
</organism>
<evidence type="ECO:0000256" key="1">
    <source>
        <dbReference type="SAM" id="MobiDB-lite"/>
    </source>
</evidence>
<gene>
    <name evidence="2" type="ORF">KC01_LOCUS26986</name>
</gene>
<evidence type="ECO:0000313" key="3">
    <source>
        <dbReference type="Proteomes" id="UP001497482"/>
    </source>
</evidence>
<reference evidence="2 3" key="1">
    <citation type="submission" date="2024-04" db="EMBL/GenBank/DDBJ databases">
        <authorList>
            <person name="Waldvogel A.-M."/>
            <person name="Schoenle A."/>
        </authorList>
    </citation>
    <scope>NUCLEOTIDE SEQUENCE [LARGE SCALE GENOMIC DNA]</scope>
</reference>